<dbReference type="GO" id="GO:0045892">
    <property type="term" value="P:negative regulation of DNA-templated transcription"/>
    <property type="evidence" value="ECO:0007669"/>
    <property type="project" value="InterPro"/>
</dbReference>
<keyword evidence="1" id="KW-0805">Transcription regulation</keyword>
<dbReference type="Gene3D" id="1.10.357.10">
    <property type="entry name" value="Tetracycline Repressor, domain 2"/>
    <property type="match status" value="1"/>
</dbReference>
<dbReference type="OrthoDB" id="4427109at2"/>
<keyword evidence="2 4" id="KW-0238">DNA-binding</keyword>
<feature type="domain" description="HTH tetR-type" evidence="5">
    <location>
        <begin position="14"/>
        <end position="74"/>
    </location>
</feature>
<dbReference type="Pfam" id="PF00440">
    <property type="entry name" value="TetR_N"/>
    <property type="match status" value="1"/>
</dbReference>
<dbReference type="PANTHER" id="PTHR30055">
    <property type="entry name" value="HTH-TYPE TRANSCRIPTIONAL REGULATOR RUTR"/>
    <property type="match status" value="1"/>
</dbReference>
<evidence type="ECO:0000259" key="5">
    <source>
        <dbReference type="PROSITE" id="PS50977"/>
    </source>
</evidence>
<name>A0A238Y8A2_9ACTN</name>
<accession>A0A238Y8A2</accession>
<dbReference type="InterPro" id="IPR050109">
    <property type="entry name" value="HTH-type_TetR-like_transc_reg"/>
</dbReference>
<dbReference type="InterPro" id="IPR009057">
    <property type="entry name" value="Homeodomain-like_sf"/>
</dbReference>
<dbReference type="GO" id="GO:0003700">
    <property type="term" value="F:DNA-binding transcription factor activity"/>
    <property type="evidence" value="ECO:0007669"/>
    <property type="project" value="TreeGrafter"/>
</dbReference>
<protein>
    <submittedName>
        <fullName evidence="6">Transcriptional regulator, TetR family</fullName>
    </submittedName>
</protein>
<keyword evidence="7" id="KW-1185">Reference proteome</keyword>
<dbReference type="SUPFAM" id="SSF46689">
    <property type="entry name" value="Homeodomain-like"/>
    <property type="match status" value="1"/>
</dbReference>
<dbReference type="PANTHER" id="PTHR30055:SF151">
    <property type="entry name" value="TRANSCRIPTIONAL REGULATORY PROTEIN"/>
    <property type="match status" value="1"/>
</dbReference>
<dbReference type="Pfam" id="PF02909">
    <property type="entry name" value="TetR_C_1"/>
    <property type="match status" value="1"/>
</dbReference>
<proteinExistence type="predicted"/>
<keyword evidence="3" id="KW-0804">Transcription</keyword>
<evidence type="ECO:0000313" key="6">
    <source>
        <dbReference type="EMBL" id="SNR67516.1"/>
    </source>
</evidence>
<sequence length="228" mass="24282">MATGARHTDRREDALSRERIVDAAVELLDIAGESGLTFRALSAQLKTGPGAIYWHVANKSELLDAATDAVLSAATTGDHAGSPAERIRAVALGLFDAIDQHPWLAPQLANNPWKSVTLQLFDRVGQQVQALGVPSPAQFTSASALMIYILGAAGQNAANAANARTQQPDGDRAALLETESAAWERLDRAGYPFLHDIAAQFREHDDRAQFLAGVDLILAGITALRPQG</sequence>
<evidence type="ECO:0000256" key="3">
    <source>
        <dbReference type="ARBA" id="ARBA00023163"/>
    </source>
</evidence>
<dbReference type="EMBL" id="FZNR01000004">
    <property type="protein sequence ID" value="SNR67516.1"/>
    <property type="molecule type" value="Genomic_DNA"/>
</dbReference>
<dbReference type="InterPro" id="IPR001647">
    <property type="entry name" value="HTH_TetR"/>
</dbReference>
<dbReference type="RefSeq" id="WP_089293528.1">
    <property type="nucleotide sequence ID" value="NZ_BOMU01000037.1"/>
</dbReference>
<evidence type="ECO:0000256" key="4">
    <source>
        <dbReference type="PROSITE-ProRule" id="PRU00335"/>
    </source>
</evidence>
<dbReference type="InterPro" id="IPR004111">
    <property type="entry name" value="Repressor_TetR_C"/>
</dbReference>
<feature type="DNA-binding region" description="H-T-H motif" evidence="4">
    <location>
        <begin position="37"/>
        <end position="56"/>
    </location>
</feature>
<dbReference type="AlphaFoldDB" id="A0A238Y8A2"/>
<dbReference type="InterPro" id="IPR036271">
    <property type="entry name" value="Tet_transcr_reg_TetR-rel_C_sf"/>
</dbReference>
<reference evidence="6 7" key="1">
    <citation type="submission" date="2017-06" db="EMBL/GenBank/DDBJ databases">
        <authorList>
            <person name="Kim H.J."/>
            <person name="Triplett B.A."/>
        </authorList>
    </citation>
    <scope>NUCLEOTIDE SEQUENCE [LARGE SCALE GENOMIC DNA]</scope>
    <source>
        <strain evidence="6 7">DSM 43151</strain>
    </source>
</reference>
<evidence type="ECO:0000256" key="1">
    <source>
        <dbReference type="ARBA" id="ARBA00023015"/>
    </source>
</evidence>
<dbReference type="SUPFAM" id="SSF48498">
    <property type="entry name" value="Tetracyclin repressor-like, C-terminal domain"/>
    <property type="match status" value="1"/>
</dbReference>
<dbReference type="GO" id="GO:0000976">
    <property type="term" value="F:transcription cis-regulatory region binding"/>
    <property type="evidence" value="ECO:0007669"/>
    <property type="project" value="TreeGrafter"/>
</dbReference>
<gene>
    <name evidence="6" type="ORF">SAMN06264365_104362</name>
</gene>
<dbReference type="Proteomes" id="UP000198415">
    <property type="component" value="Unassembled WGS sequence"/>
</dbReference>
<organism evidence="6 7">
    <name type="scientific">Actinoplanes regularis</name>
    <dbReference type="NCBI Taxonomy" id="52697"/>
    <lineage>
        <taxon>Bacteria</taxon>
        <taxon>Bacillati</taxon>
        <taxon>Actinomycetota</taxon>
        <taxon>Actinomycetes</taxon>
        <taxon>Micromonosporales</taxon>
        <taxon>Micromonosporaceae</taxon>
        <taxon>Actinoplanes</taxon>
    </lineage>
</organism>
<dbReference type="Gene3D" id="1.10.10.60">
    <property type="entry name" value="Homeodomain-like"/>
    <property type="match status" value="1"/>
</dbReference>
<evidence type="ECO:0000313" key="7">
    <source>
        <dbReference type="Proteomes" id="UP000198415"/>
    </source>
</evidence>
<dbReference type="PROSITE" id="PS50977">
    <property type="entry name" value="HTH_TETR_2"/>
    <property type="match status" value="1"/>
</dbReference>
<evidence type="ECO:0000256" key="2">
    <source>
        <dbReference type="ARBA" id="ARBA00023125"/>
    </source>
</evidence>